<sequence length="99" mass="9622">MNATLNTKTKRLVAALGAAAAAATPALLFAGAGIAHADDCYGALQYSYYCSPASGSGGYSSSPPVQYTPAQPPFGYNNLPGCSGGGLAGITGALSGEGC</sequence>
<evidence type="ECO:0000256" key="1">
    <source>
        <dbReference type="SAM" id="SignalP"/>
    </source>
</evidence>
<feature type="signal peptide" evidence="1">
    <location>
        <begin position="1"/>
        <end position="37"/>
    </location>
</feature>
<dbReference type="EMBL" id="FUFA01000006">
    <property type="protein sequence ID" value="SPM37818.1"/>
    <property type="molecule type" value="Genomic_DNA"/>
</dbReference>
<dbReference type="Proteomes" id="UP000240988">
    <property type="component" value="Unassembled WGS sequence"/>
</dbReference>
<evidence type="ECO:0000313" key="3">
    <source>
        <dbReference type="Proteomes" id="UP000240988"/>
    </source>
</evidence>
<keyword evidence="3" id="KW-1185">Reference proteome</keyword>
<gene>
    <name evidence="2" type="ORF">MRAB57_5667</name>
</gene>
<name>A0A2U3P259_9MYCO</name>
<reference evidence="2 3" key="1">
    <citation type="submission" date="2017-01" db="EMBL/GenBank/DDBJ databases">
        <authorList>
            <consortium name="Urmite Genomes"/>
        </authorList>
    </citation>
    <scope>NUCLEOTIDE SEQUENCE [LARGE SCALE GENOMIC DNA]</scope>
    <source>
        <strain evidence="2 3">AB57</strain>
    </source>
</reference>
<protein>
    <submittedName>
        <fullName evidence="2">Mycobacterium rhizamassiliense ORFan</fullName>
    </submittedName>
</protein>
<dbReference type="AlphaFoldDB" id="A0A2U3P259"/>
<feature type="chain" id="PRO_5015477443" evidence="1">
    <location>
        <begin position="38"/>
        <end position="99"/>
    </location>
</feature>
<keyword evidence="1" id="KW-0732">Signal</keyword>
<accession>A0A2U3P259</accession>
<evidence type="ECO:0000313" key="2">
    <source>
        <dbReference type="EMBL" id="SPM37818.1"/>
    </source>
</evidence>
<organism evidence="2 3">
    <name type="scientific">Mycobacterium rhizamassiliense</name>
    <dbReference type="NCBI Taxonomy" id="1841860"/>
    <lineage>
        <taxon>Bacteria</taxon>
        <taxon>Bacillati</taxon>
        <taxon>Actinomycetota</taxon>
        <taxon>Actinomycetes</taxon>
        <taxon>Mycobacteriales</taxon>
        <taxon>Mycobacteriaceae</taxon>
        <taxon>Mycobacterium</taxon>
    </lineage>
</organism>
<dbReference type="STRING" id="1841860.GCA_900157375_05670"/>
<proteinExistence type="predicted"/>